<name>A0A6G0VJY8_APHCR</name>
<dbReference type="OrthoDB" id="7474070at2759"/>
<sequence>MLITTPTKLRKNRSAIEELDIFNTQNICTPLPSTYKVLTPANTYKRVNELSISPKVLFDTSPSISEVTPTTKTWVSELINLPNTEGKSLKSNIDTQCPNTLIDKNWFSSLYLEQILLRTSEMTMCDKKCVIMLDEVSIMKAVEYNKFLDYIEGFEDLGPLGRNDKIGTHALVIMVRGLYKNWKFPLSFFFTGSGVKGNDL</sequence>
<dbReference type="InterPro" id="IPR048365">
    <property type="entry name" value="TNP-like_RNaseH_N"/>
</dbReference>
<evidence type="ECO:0000313" key="2">
    <source>
        <dbReference type="EMBL" id="KAF0691877.1"/>
    </source>
</evidence>
<evidence type="ECO:0000313" key="3">
    <source>
        <dbReference type="Proteomes" id="UP000478052"/>
    </source>
</evidence>
<dbReference type="Proteomes" id="UP000478052">
    <property type="component" value="Unassembled WGS sequence"/>
</dbReference>
<reference evidence="2 3" key="1">
    <citation type="submission" date="2019-08" db="EMBL/GenBank/DDBJ databases">
        <title>Whole genome of Aphis craccivora.</title>
        <authorList>
            <person name="Voronova N.V."/>
            <person name="Shulinski R.S."/>
            <person name="Bandarenka Y.V."/>
            <person name="Zhorov D.G."/>
            <person name="Warner D."/>
        </authorList>
    </citation>
    <scope>NUCLEOTIDE SEQUENCE [LARGE SCALE GENOMIC DNA]</scope>
    <source>
        <strain evidence="2">180601</strain>
        <tissue evidence="2">Whole Body</tissue>
    </source>
</reference>
<proteinExistence type="predicted"/>
<organism evidence="2 3">
    <name type="scientific">Aphis craccivora</name>
    <name type="common">Cowpea aphid</name>
    <dbReference type="NCBI Taxonomy" id="307492"/>
    <lineage>
        <taxon>Eukaryota</taxon>
        <taxon>Metazoa</taxon>
        <taxon>Ecdysozoa</taxon>
        <taxon>Arthropoda</taxon>
        <taxon>Hexapoda</taxon>
        <taxon>Insecta</taxon>
        <taxon>Pterygota</taxon>
        <taxon>Neoptera</taxon>
        <taxon>Paraneoptera</taxon>
        <taxon>Hemiptera</taxon>
        <taxon>Sternorrhyncha</taxon>
        <taxon>Aphidomorpha</taxon>
        <taxon>Aphidoidea</taxon>
        <taxon>Aphididae</taxon>
        <taxon>Aphidini</taxon>
        <taxon>Aphis</taxon>
        <taxon>Aphis</taxon>
    </lineage>
</organism>
<dbReference type="Pfam" id="PF21787">
    <property type="entry name" value="TNP-like_RNaseH_N"/>
    <property type="match status" value="1"/>
</dbReference>
<comment type="caution">
    <text evidence="2">The sequence shown here is derived from an EMBL/GenBank/DDBJ whole genome shotgun (WGS) entry which is preliminary data.</text>
</comment>
<protein>
    <submittedName>
        <fullName evidence="2">Transposable element P transposase</fullName>
    </submittedName>
</protein>
<dbReference type="EMBL" id="VUJU01015842">
    <property type="protein sequence ID" value="KAF0691877.1"/>
    <property type="molecule type" value="Genomic_DNA"/>
</dbReference>
<feature type="non-terminal residue" evidence="2">
    <location>
        <position position="200"/>
    </location>
</feature>
<keyword evidence="3" id="KW-1185">Reference proteome</keyword>
<gene>
    <name evidence="2" type="ORF">FWK35_00035444</name>
</gene>
<accession>A0A6G0VJY8</accession>
<evidence type="ECO:0000259" key="1">
    <source>
        <dbReference type="Pfam" id="PF21787"/>
    </source>
</evidence>
<feature type="domain" description="Transposable element P transposase-like RNase H" evidence="1">
    <location>
        <begin position="107"/>
        <end position="193"/>
    </location>
</feature>
<dbReference type="AlphaFoldDB" id="A0A6G0VJY8"/>